<dbReference type="PANTHER" id="PTHR11362:SF82">
    <property type="entry name" value="PHOSPHATIDYLETHANOLAMINE-BINDING PROTEIN 4"/>
    <property type="match status" value="1"/>
</dbReference>
<evidence type="ECO:0000256" key="1">
    <source>
        <dbReference type="SAM" id="Phobius"/>
    </source>
</evidence>
<keyword evidence="1" id="KW-0812">Transmembrane</keyword>
<accession>A0A9P6YHR6</accession>
<comment type="caution">
    <text evidence="2">The sequence shown here is derived from an EMBL/GenBank/DDBJ whole genome shotgun (WGS) entry which is preliminary data.</text>
</comment>
<dbReference type="Pfam" id="PF01161">
    <property type="entry name" value="PBP"/>
    <property type="match status" value="1"/>
</dbReference>
<keyword evidence="1" id="KW-0472">Membrane</keyword>
<dbReference type="EMBL" id="JAANIT010000341">
    <property type="protein sequence ID" value="KAG1548786.1"/>
    <property type="molecule type" value="Genomic_DNA"/>
</dbReference>
<dbReference type="PANTHER" id="PTHR11362">
    <property type="entry name" value="PHOSPHATIDYLETHANOLAMINE-BINDING PROTEIN"/>
    <property type="match status" value="1"/>
</dbReference>
<dbReference type="CDD" id="cd00866">
    <property type="entry name" value="PEBP_euk"/>
    <property type="match status" value="1"/>
</dbReference>
<feature type="transmembrane region" description="Helical" evidence="1">
    <location>
        <begin position="6"/>
        <end position="24"/>
    </location>
</feature>
<organism evidence="2 3">
    <name type="scientific">Rhizopus oryzae</name>
    <name type="common">Mucormycosis agent</name>
    <name type="synonym">Rhizopus arrhizus var. delemar</name>
    <dbReference type="NCBI Taxonomy" id="64495"/>
    <lineage>
        <taxon>Eukaryota</taxon>
        <taxon>Fungi</taxon>
        <taxon>Fungi incertae sedis</taxon>
        <taxon>Mucoromycota</taxon>
        <taxon>Mucoromycotina</taxon>
        <taxon>Mucoromycetes</taxon>
        <taxon>Mucorales</taxon>
        <taxon>Mucorineae</taxon>
        <taxon>Rhizopodaceae</taxon>
        <taxon>Rhizopus</taxon>
    </lineage>
</organism>
<evidence type="ECO:0000313" key="3">
    <source>
        <dbReference type="Proteomes" id="UP000717996"/>
    </source>
</evidence>
<dbReference type="Proteomes" id="UP000717996">
    <property type="component" value="Unassembled WGS sequence"/>
</dbReference>
<gene>
    <name evidence="2" type="ORF">G6F51_003453</name>
</gene>
<dbReference type="OrthoDB" id="2506647at2759"/>
<evidence type="ECO:0000313" key="2">
    <source>
        <dbReference type="EMBL" id="KAG1548786.1"/>
    </source>
</evidence>
<protein>
    <recommendedName>
        <fullName evidence="4">Phosphatidylethanolamine-binding protein</fullName>
    </recommendedName>
</protein>
<dbReference type="AlphaFoldDB" id="A0A9P6YHR6"/>
<evidence type="ECO:0008006" key="4">
    <source>
        <dbReference type="Google" id="ProtNLM"/>
    </source>
</evidence>
<proteinExistence type="predicted"/>
<dbReference type="InterPro" id="IPR035810">
    <property type="entry name" value="PEBP_euk"/>
</dbReference>
<reference evidence="2" key="1">
    <citation type="journal article" date="2020" name="Microb. Genom.">
        <title>Genetic diversity of clinical and environmental Mucorales isolates obtained from an investigation of mucormycosis cases among solid organ transplant recipients.</title>
        <authorList>
            <person name="Nguyen M.H."/>
            <person name="Kaul D."/>
            <person name="Muto C."/>
            <person name="Cheng S.J."/>
            <person name="Richter R.A."/>
            <person name="Bruno V.M."/>
            <person name="Liu G."/>
            <person name="Beyhan S."/>
            <person name="Sundermann A.J."/>
            <person name="Mounaud S."/>
            <person name="Pasculle A.W."/>
            <person name="Nierman W.C."/>
            <person name="Driscoll E."/>
            <person name="Cumbie R."/>
            <person name="Clancy C.J."/>
            <person name="Dupont C.L."/>
        </authorList>
    </citation>
    <scope>NUCLEOTIDE SEQUENCE</scope>
    <source>
        <strain evidence="2">GL16</strain>
    </source>
</reference>
<dbReference type="Gene3D" id="3.90.280.10">
    <property type="entry name" value="PEBP-like"/>
    <property type="match status" value="1"/>
</dbReference>
<dbReference type="SUPFAM" id="SSF49777">
    <property type="entry name" value="PEBP-like"/>
    <property type="match status" value="1"/>
</dbReference>
<dbReference type="InterPro" id="IPR008914">
    <property type="entry name" value="PEBP"/>
</dbReference>
<name>A0A9P6YHR6_RHIOR</name>
<dbReference type="InterPro" id="IPR036610">
    <property type="entry name" value="PEBP-like_sf"/>
</dbReference>
<keyword evidence="1" id="KW-1133">Transmembrane helix</keyword>
<sequence>MTTSITIFLILSIMAVFVACDASFSRALKKAEIMPEFVPNGFSPSVKLSIVYPNKKVDLGNFIAPSESVEAPRISFANSDRHSQYTLLLIDPDVPTKEDPSNGPFRHWAVVNIPSSGNLAVAGQLSTYIGPQPPVNSGYHRYIFLLYKQASVNKLFQSLPTNRTFFDYNTFAQQNDLKLVSTNFFMSADI</sequence>